<evidence type="ECO:0000256" key="3">
    <source>
        <dbReference type="ARBA" id="ARBA00004887"/>
    </source>
</evidence>
<evidence type="ECO:0000256" key="10">
    <source>
        <dbReference type="PROSITE-ProRule" id="PRU00524"/>
    </source>
</evidence>
<feature type="repeat" description="Lumazine-binding" evidence="10">
    <location>
        <begin position="70"/>
        <end position="169"/>
    </location>
</feature>
<comment type="pathway">
    <text evidence="3">Cofactor biosynthesis; riboflavin biosynthesis; riboflavin from 2-hydroxy-3-oxobutyl phosphate and 5-amino-6-(D-ribitylamino)uracil: step 2/2.</text>
</comment>
<name>A0A5B9P338_9BACT</name>
<dbReference type="PANTHER" id="PTHR21098:SF12">
    <property type="entry name" value="RIBOFLAVIN SYNTHASE"/>
    <property type="match status" value="1"/>
</dbReference>
<evidence type="ECO:0000313" key="13">
    <source>
        <dbReference type="Proteomes" id="UP000322214"/>
    </source>
</evidence>
<keyword evidence="13" id="KW-1185">Reference proteome</keyword>
<dbReference type="InterPro" id="IPR001783">
    <property type="entry name" value="Lumazine-bd"/>
</dbReference>
<protein>
    <recommendedName>
        <fullName evidence="5 9">Riboflavin synthase</fullName>
        <ecNumber evidence="4 9">2.5.1.9</ecNumber>
    </recommendedName>
</protein>
<gene>
    <name evidence="12" type="primary">ribE</name>
    <name evidence="12" type="ORF">MFFC18_07980</name>
</gene>
<sequence>MPSESRYHYWLWVSEQELVPNRTANFRRVPVAASWNPSFFMRCEYFQPSQKFASRYGQDSVALSAGVVPLFTGLVEERGTVVSVSKSAVAEGETSDLTIRAEICSQNATIGDSICVNGCCLTVVKMDDQELTFQAGSETLSKTNLGPLKPGDPVNLERSLAVGDRMGGHYVTGHVDAVGKVAQRIDDGQWSTFWFEVPTELTRQMANKGSVAIDGISLTLVEVLDDRFSVALIPHTLEVTTLGSRNVGDQVNIETDLLAKYVQQQLKRN</sequence>
<evidence type="ECO:0000256" key="1">
    <source>
        <dbReference type="ARBA" id="ARBA00000968"/>
    </source>
</evidence>
<dbReference type="SUPFAM" id="SSF63380">
    <property type="entry name" value="Riboflavin synthase domain-like"/>
    <property type="match status" value="2"/>
</dbReference>
<evidence type="ECO:0000256" key="9">
    <source>
        <dbReference type="NCBIfam" id="TIGR00187"/>
    </source>
</evidence>
<dbReference type="STRING" id="980251.GCA_001642875_02903"/>
<keyword evidence="6" id="KW-0686">Riboflavin biosynthesis</keyword>
<dbReference type="Pfam" id="PF00677">
    <property type="entry name" value="Lum_binding"/>
    <property type="match status" value="2"/>
</dbReference>
<dbReference type="EMBL" id="CP042912">
    <property type="protein sequence ID" value="QEG20947.1"/>
    <property type="molecule type" value="Genomic_DNA"/>
</dbReference>
<dbReference type="InterPro" id="IPR026017">
    <property type="entry name" value="Lumazine-bd_dom"/>
</dbReference>
<evidence type="ECO:0000256" key="6">
    <source>
        <dbReference type="ARBA" id="ARBA00022619"/>
    </source>
</evidence>
<dbReference type="AlphaFoldDB" id="A0A5B9P338"/>
<dbReference type="GO" id="GO:0004746">
    <property type="term" value="F:riboflavin synthase activity"/>
    <property type="evidence" value="ECO:0007669"/>
    <property type="project" value="UniProtKB-UniRule"/>
</dbReference>
<keyword evidence="7 12" id="KW-0808">Transferase</keyword>
<dbReference type="CDD" id="cd00402">
    <property type="entry name" value="Riboflavin_synthase_like"/>
    <property type="match status" value="1"/>
</dbReference>
<dbReference type="EC" id="2.5.1.9" evidence="4 9"/>
<dbReference type="PROSITE" id="PS51177">
    <property type="entry name" value="LUMAZINE_BIND"/>
    <property type="match status" value="2"/>
</dbReference>
<evidence type="ECO:0000256" key="8">
    <source>
        <dbReference type="ARBA" id="ARBA00022737"/>
    </source>
</evidence>
<dbReference type="NCBIfam" id="NF006767">
    <property type="entry name" value="PRK09289.1"/>
    <property type="match status" value="1"/>
</dbReference>
<evidence type="ECO:0000256" key="2">
    <source>
        <dbReference type="ARBA" id="ARBA00002803"/>
    </source>
</evidence>
<proteinExistence type="predicted"/>
<organism evidence="12 13">
    <name type="scientific">Mariniblastus fucicola</name>
    <dbReference type="NCBI Taxonomy" id="980251"/>
    <lineage>
        <taxon>Bacteria</taxon>
        <taxon>Pseudomonadati</taxon>
        <taxon>Planctomycetota</taxon>
        <taxon>Planctomycetia</taxon>
        <taxon>Pirellulales</taxon>
        <taxon>Pirellulaceae</taxon>
        <taxon>Mariniblastus</taxon>
    </lineage>
</organism>
<evidence type="ECO:0000259" key="11">
    <source>
        <dbReference type="PROSITE" id="PS51177"/>
    </source>
</evidence>
<evidence type="ECO:0000256" key="7">
    <source>
        <dbReference type="ARBA" id="ARBA00022679"/>
    </source>
</evidence>
<feature type="domain" description="Lumazine-binding" evidence="11">
    <location>
        <begin position="170"/>
        <end position="266"/>
    </location>
</feature>
<dbReference type="NCBIfam" id="NF009566">
    <property type="entry name" value="PRK13020.1"/>
    <property type="match status" value="1"/>
</dbReference>
<comment type="catalytic activity">
    <reaction evidence="1">
        <text>2 6,7-dimethyl-8-(1-D-ribityl)lumazine + H(+) = 5-amino-6-(D-ribitylamino)uracil + riboflavin</text>
        <dbReference type="Rhea" id="RHEA:20772"/>
        <dbReference type="ChEBI" id="CHEBI:15378"/>
        <dbReference type="ChEBI" id="CHEBI:15934"/>
        <dbReference type="ChEBI" id="CHEBI:57986"/>
        <dbReference type="ChEBI" id="CHEBI:58201"/>
        <dbReference type="EC" id="2.5.1.9"/>
    </reaction>
</comment>
<dbReference type="InterPro" id="IPR023366">
    <property type="entry name" value="ATP_synth_asu-like_sf"/>
</dbReference>
<dbReference type="Proteomes" id="UP000322214">
    <property type="component" value="Chromosome"/>
</dbReference>
<dbReference type="KEGG" id="mff:MFFC18_07980"/>
<dbReference type="GO" id="GO:0009231">
    <property type="term" value="P:riboflavin biosynthetic process"/>
    <property type="evidence" value="ECO:0007669"/>
    <property type="project" value="UniProtKB-KW"/>
</dbReference>
<dbReference type="Gene3D" id="2.40.30.20">
    <property type="match status" value="2"/>
</dbReference>
<accession>A0A5B9P338</accession>
<evidence type="ECO:0000256" key="5">
    <source>
        <dbReference type="ARBA" id="ARBA00013950"/>
    </source>
</evidence>
<keyword evidence="8" id="KW-0677">Repeat</keyword>
<dbReference type="NCBIfam" id="TIGR00187">
    <property type="entry name" value="ribE"/>
    <property type="match status" value="1"/>
</dbReference>
<feature type="repeat" description="Lumazine-binding" evidence="10">
    <location>
        <begin position="170"/>
        <end position="266"/>
    </location>
</feature>
<comment type="function">
    <text evidence="2">Catalyzes the dismutation of two molecules of 6,7-dimethyl-8-ribityllumazine, resulting in the formation of riboflavin and 5-amino-6-(D-ribitylamino)uracil.</text>
</comment>
<reference evidence="12 13" key="1">
    <citation type="submission" date="2019-08" db="EMBL/GenBank/DDBJ databases">
        <title>Deep-cultivation of Planctomycetes and their phenomic and genomic characterization uncovers novel biology.</title>
        <authorList>
            <person name="Wiegand S."/>
            <person name="Jogler M."/>
            <person name="Boedeker C."/>
            <person name="Pinto D."/>
            <person name="Vollmers J."/>
            <person name="Rivas-Marin E."/>
            <person name="Kohn T."/>
            <person name="Peeters S.H."/>
            <person name="Heuer A."/>
            <person name="Rast P."/>
            <person name="Oberbeckmann S."/>
            <person name="Bunk B."/>
            <person name="Jeske O."/>
            <person name="Meyerdierks A."/>
            <person name="Storesund J.E."/>
            <person name="Kallscheuer N."/>
            <person name="Luecker S."/>
            <person name="Lage O.M."/>
            <person name="Pohl T."/>
            <person name="Merkel B.J."/>
            <person name="Hornburger P."/>
            <person name="Mueller R.-W."/>
            <person name="Bruemmer F."/>
            <person name="Labrenz M."/>
            <person name="Spormann A.M."/>
            <person name="Op den Camp H."/>
            <person name="Overmann J."/>
            <person name="Amann R."/>
            <person name="Jetten M.S.M."/>
            <person name="Mascher T."/>
            <person name="Medema M.H."/>
            <person name="Devos D.P."/>
            <person name="Kaster A.-K."/>
            <person name="Ovreas L."/>
            <person name="Rohde M."/>
            <person name="Galperin M.Y."/>
            <person name="Jogler C."/>
        </authorList>
    </citation>
    <scope>NUCLEOTIDE SEQUENCE [LARGE SCALE GENOMIC DNA]</scope>
    <source>
        <strain evidence="12 13">FC18</strain>
    </source>
</reference>
<dbReference type="PANTHER" id="PTHR21098">
    <property type="entry name" value="RIBOFLAVIN SYNTHASE ALPHA CHAIN"/>
    <property type="match status" value="1"/>
</dbReference>
<feature type="domain" description="Lumazine-binding" evidence="11">
    <location>
        <begin position="70"/>
        <end position="169"/>
    </location>
</feature>
<evidence type="ECO:0000256" key="4">
    <source>
        <dbReference type="ARBA" id="ARBA00012827"/>
    </source>
</evidence>
<dbReference type="FunFam" id="2.40.30.20:FF:000004">
    <property type="entry name" value="Riboflavin synthase, alpha subunit"/>
    <property type="match status" value="1"/>
</dbReference>
<dbReference type="InterPro" id="IPR017938">
    <property type="entry name" value="Riboflavin_synthase-like_b-brl"/>
</dbReference>
<evidence type="ECO:0000313" key="12">
    <source>
        <dbReference type="EMBL" id="QEG20947.1"/>
    </source>
</evidence>